<keyword evidence="8" id="KW-0963">Cytoplasm</keyword>
<keyword evidence="4 8" id="KW-0694">RNA-binding</keyword>
<comment type="subunit">
    <text evidence="8">Monomer.</text>
</comment>
<dbReference type="Gene3D" id="3.40.50.1470">
    <property type="entry name" value="Peptidyl-tRNA hydrolase"/>
    <property type="match status" value="1"/>
</dbReference>
<dbReference type="CDD" id="cd00462">
    <property type="entry name" value="PTH"/>
    <property type="match status" value="1"/>
</dbReference>
<dbReference type="GO" id="GO:0005737">
    <property type="term" value="C:cytoplasm"/>
    <property type="evidence" value="ECO:0007669"/>
    <property type="project" value="UniProtKB-SubCell"/>
</dbReference>
<keyword evidence="2 8" id="KW-0820">tRNA-binding</keyword>
<evidence type="ECO:0000256" key="10">
    <source>
        <dbReference type="RuleBase" id="RU004320"/>
    </source>
</evidence>
<evidence type="ECO:0000256" key="9">
    <source>
        <dbReference type="RuleBase" id="RU000673"/>
    </source>
</evidence>
<dbReference type="InterPro" id="IPR001328">
    <property type="entry name" value="Pept_tRNA_hydro"/>
</dbReference>
<organism evidence="11 12">
    <name type="scientific">Lactobacillus iners</name>
    <dbReference type="NCBI Taxonomy" id="147802"/>
    <lineage>
        <taxon>Bacteria</taxon>
        <taxon>Bacillati</taxon>
        <taxon>Bacillota</taxon>
        <taxon>Bacilli</taxon>
        <taxon>Lactobacillales</taxon>
        <taxon>Lactobacillaceae</taxon>
        <taxon>Lactobacillus</taxon>
    </lineage>
</organism>
<dbReference type="EMBL" id="CP049228">
    <property type="protein sequence ID" value="QIH24191.1"/>
    <property type="molecule type" value="Genomic_DNA"/>
</dbReference>
<evidence type="ECO:0000313" key="12">
    <source>
        <dbReference type="Proteomes" id="UP000501676"/>
    </source>
</evidence>
<accession>A0A6G7BB31</accession>
<dbReference type="SUPFAM" id="SSF53178">
    <property type="entry name" value="Peptidyl-tRNA hydrolase-like"/>
    <property type="match status" value="1"/>
</dbReference>
<evidence type="ECO:0000256" key="3">
    <source>
        <dbReference type="ARBA" id="ARBA00022801"/>
    </source>
</evidence>
<dbReference type="InterPro" id="IPR018171">
    <property type="entry name" value="Pept_tRNA_hydro_CS"/>
</dbReference>
<reference evidence="11 12" key="1">
    <citation type="submission" date="2020-02" db="EMBL/GenBank/DDBJ databases">
        <title>Complete genome sequences of six Lactobacillus iners strains isolated from the human vagina.</title>
        <authorList>
            <person name="France M.T."/>
            <person name="Rutt L."/>
            <person name="Narina S."/>
            <person name="Arbaugh S."/>
            <person name="Humphrys M.S."/>
            <person name="Ma B."/>
            <person name="Hayward M.R."/>
            <person name="Relman D."/>
            <person name="Kwon D.S."/>
            <person name="Ravel J."/>
        </authorList>
    </citation>
    <scope>NUCLEOTIDE SEQUENCE [LARGE SCALE GENOMIC DNA]</scope>
    <source>
        <strain evidence="11 12">C0210C1</strain>
    </source>
</reference>
<feature type="binding site" evidence="8">
    <location>
        <position position="64"/>
    </location>
    <ligand>
        <name>tRNA</name>
        <dbReference type="ChEBI" id="CHEBI:17843"/>
    </ligand>
</feature>
<evidence type="ECO:0000256" key="7">
    <source>
        <dbReference type="ARBA" id="ARBA00050038"/>
    </source>
</evidence>
<evidence type="ECO:0000256" key="5">
    <source>
        <dbReference type="ARBA" id="ARBA00038063"/>
    </source>
</evidence>
<feature type="active site" description="Proton acceptor" evidence="8">
    <location>
        <position position="19"/>
    </location>
</feature>
<comment type="catalytic activity">
    <reaction evidence="6 8 9">
        <text>an N-acyl-L-alpha-aminoacyl-tRNA + H2O = an N-acyl-L-amino acid + a tRNA + H(+)</text>
        <dbReference type="Rhea" id="RHEA:54448"/>
        <dbReference type="Rhea" id="RHEA-COMP:10123"/>
        <dbReference type="Rhea" id="RHEA-COMP:13883"/>
        <dbReference type="ChEBI" id="CHEBI:15377"/>
        <dbReference type="ChEBI" id="CHEBI:15378"/>
        <dbReference type="ChEBI" id="CHEBI:59874"/>
        <dbReference type="ChEBI" id="CHEBI:78442"/>
        <dbReference type="ChEBI" id="CHEBI:138191"/>
        <dbReference type="EC" id="3.1.1.29"/>
    </reaction>
</comment>
<feature type="binding site" evidence="8">
    <location>
        <position position="14"/>
    </location>
    <ligand>
        <name>tRNA</name>
        <dbReference type="ChEBI" id="CHEBI:17843"/>
    </ligand>
</feature>
<protein>
    <recommendedName>
        <fullName evidence="7 8">Peptidyl-tRNA hydrolase</fullName>
        <shortName evidence="8">Pth</shortName>
        <ecNumber evidence="1 8">3.1.1.29</ecNumber>
    </recommendedName>
</protein>
<keyword evidence="3 8" id="KW-0378">Hydrolase</keyword>
<feature type="site" description="Stabilizes the basic form of H active site to accept a proton" evidence="8">
    <location>
        <position position="91"/>
    </location>
</feature>
<dbReference type="PANTHER" id="PTHR17224">
    <property type="entry name" value="PEPTIDYL-TRNA HYDROLASE"/>
    <property type="match status" value="1"/>
</dbReference>
<evidence type="ECO:0000313" key="11">
    <source>
        <dbReference type="EMBL" id="QIH24191.1"/>
    </source>
</evidence>
<dbReference type="HAMAP" id="MF_00083">
    <property type="entry name" value="Pept_tRNA_hydro_bact"/>
    <property type="match status" value="1"/>
</dbReference>
<feature type="site" description="Discriminates between blocked and unblocked aminoacyl-tRNA" evidence="8">
    <location>
        <position position="9"/>
    </location>
</feature>
<evidence type="ECO:0000256" key="2">
    <source>
        <dbReference type="ARBA" id="ARBA00022555"/>
    </source>
</evidence>
<dbReference type="PANTHER" id="PTHR17224:SF1">
    <property type="entry name" value="PEPTIDYL-TRNA HYDROLASE"/>
    <property type="match status" value="1"/>
</dbReference>
<sequence length="185" mass="21107">MKLIVGLGNPGLKYQKTKHNTGFMAIDYYLKKNGLSFNKEKFEGFWIKTKIKGEDVILLEPQIYMNDSGKSVTQLVDFFKIDAHDILVIHDDMDMPVAKIRLRKSGKSGGHNGIKSIIHCLNDSEFNRLKIGIDHPTKETVVSWVLTPFSSDDCIKMEATFVTVSQIIDDFIDNKSIEFLMNKYN</sequence>
<dbReference type="FunFam" id="3.40.50.1470:FF:000001">
    <property type="entry name" value="Peptidyl-tRNA hydrolase"/>
    <property type="match status" value="1"/>
</dbReference>
<dbReference type="NCBIfam" id="TIGR00447">
    <property type="entry name" value="pth"/>
    <property type="match status" value="1"/>
</dbReference>
<dbReference type="Pfam" id="PF01195">
    <property type="entry name" value="Pept_tRNA_hydro"/>
    <property type="match status" value="1"/>
</dbReference>
<dbReference type="GO" id="GO:0072344">
    <property type="term" value="P:rescue of stalled ribosome"/>
    <property type="evidence" value="ECO:0007669"/>
    <property type="project" value="UniProtKB-UniRule"/>
</dbReference>
<dbReference type="EC" id="3.1.1.29" evidence="1 8"/>
<dbReference type="GO" id="GO:0004045">
    <property type="term" value="F:peptidyl-tRNA hydrolase activity"/>
    <property type="evidence" value="ECO:0007669"/>
    <property type="project" value="UniProtKB-UniRule"/>
</dbReference>
<proteinExistence type="inferred from homology"/>
<dbReference type="PROSITE" id="PS01195">
    <property type="entry name" value="PEPT_TRNA_HYDROL_1"/>
    <property type="match status" value="1"/>
</dbReference>
<name>A0A6G7BB31_9LACO</name>
<comment type="subcellular location">
    <subcellularLocation>
        <location evidence="8">Cytoplasm</location>
    </subcellularLocation>
</comment>
<dbReference type="InterPro" id="IPR036416">
    <property type="entry name" value="Pept_tRNA_hydro_sf"/>
</dbReference>
<gene>
    <name evidence="8" type="primary">pth</name>
    <name evidence="11" type="ORF">G6Z83_05845</name>
</gene>
<evidence type="ECO:0000256" key="4">
    <source>
        <dbReference type="ARBA" id="ARBA00022884"/>
    </source>
</evidence>
<comment type="function">
    <text evidence="8">Catalyzes the release of premature peptidyl moieties from peptidyl-tRNA molecules trapped in stalled 50S ribosomal subunits, and thus maintains levels of free tRNAs and 50S ribosomes.</text>
</comment>
<dbReference type="GO" id="GO:0006515">
    <property type="term" value="P:protein quality control for misfolded or incompletely synthesized proteins"/>
    <property type="evidence" value="ECO:0007669"/>
    <property type="project" value="UniProtKB-UniRule"/>
</dbReference>
<evidence type="ECO:0000256" key="6">
    <source>
        <dbReference type="ARBA" id="ARBA00048707"/>
    </source>
</evidence>
<dbReference type="AlphaFoldDB" id="A0A6G7BB31"/>
<dbReference type="Proteomes" id="UP000501676">
    <property type="component" value="Chromosome"/>
</dbReference>
<evidence type="ECO:0000256" key="8">
    <source>
        <dbReference type="HAMAP-Rule" id="MF_00083"/>
    </source>
</evidence>
<dbReference type="RefSeq" id="WP_164824088.1">
    <property type="nucleotide sequence ID" value="NZ_CP049228.1"/>
</dbReference>
<evidence type="ECO:0000256" key="1">
    <source>
        <dbReference type="ARBA" id="ARBA00013260"/>
    </source>
</evidence>
<comment type="similarity">
    <text evidence="5 8 10">Belongs to the PTH family.</text>
</comment>
<dbReference type="GO" id="GO:0000049">
    <property type="term" value="F:tRNA binding"/>
    <property type="evidence" value="ECO:0007669"/>
    <property type="project" value="UniProtKB-UniRule"/>
</dbReference>
<comment type="function">
    <text evidence="8">Hydrolyzes ribosome-free peptidyl-tRNAs (with 1 or more amino acids incorporated), which drop off the ribosome during protein synthesis, or as a result of ribosome stalling.</text>
</comment>
<feature type="binding site" evidence="8">
    <location>
        <position position="66"/>
    </location>
    <ligand>
        <name>tRNA</name>
        <dbReference type="ChEBI" id="CHEBI:17843"/>
    </ligand>
</feature>
<feature type="binding site" evidence="8">
    <location>
        <position position="112"/>
    </location>
    <ligand>
        <name>tRNA</name>
        <dbReference type="ChEBI" id="CHEBI:17843"/>
    </ligand>
</feature>